<evidence type="ECO:0000256" key="6">
    <source>
        <dbReference type="ARBA" id="ARBA00022801"/>
    </source>
</evidence>
<name>A0A0L0S775_ALLM3</name>
<dbReference type="PANTHER" id="PTHR43270:SF8">
    <property type="entry name" value="DI- AND TRIPEPTIDASE DUG2-RELATED"/>
    <property type="match status" value="1"/>
</dbReference>
<reference evidence="11" key="2">
    <citation type="submission" date="2009-11" db="EMBL/GenBank/DDBJ databases">
        <title>The Genome Sequence of Allomyces macrogynus strain ATCC 38327.</title>
        <authorList>
            <consortium name="The Broad Institute Genome Sequencing Platform"/>
            <person name="Russ C."/>
            <person name="Cuomo C."/>
            <person name="Shea T."/>
            <person name="Young S.K."/>
            <person name="Zeng Q."/>
            <person name="Koehrsen M."/>
            <person name="Haas B."/>
            <person name="Borodovsky M."/>
            <person name="Guigo R."/>
            <person name="Alvarado L."/>
            <person name="Berlin A."/>
            <person name="Borenstein D."/>
            <person name="Chen Z."/>
            <person name="Engels R."/>
            <person name="Freedman E."/>
            <person name="Gellesch M."/>
            <person name="Goldberg J."/>
            <person name="Griggs A."/>
            <person name="Gujja S."/>
            <person name="Heiman D."/>
            <person name="Hepburn T."/>
            <person name="Howarth C."/>
            <person name="Jen D."/>
            <person name="Larson L."/>
            <person name="Lewis B."/>
            <person name="Mehta T."/>
            <person name="Park D."/>
            <person name="Pearson M."/>
            <person name="Roberts A."/>
            <person name="Saif S."/>
            <person name="Shenoy N."/>
            <person name="Sisk P."/>
            <person name="Stolte C."/>
            <person name="Sykes S."/>
            <person name="Walk T."/>
            <person name="White J."/>
            <person name="Yandava C."/>
            <person name="Burger G."/>
            <person name="Gray M.W."/>
            <person name="Holland P.W.H."/>
            <person name="King N."/>
            <person name="Lang F.B.F."/>
            <person name="Roger A.J."/>
            <person name="Ruiz-Trillo I."/>
            <person name="Lander E."/>
            <person name="Nusbaum C."/>
        </authorList>
    </citation>
    <scope>NUCLEOTIDE SEQUENCE [LARGE SCALE GENOMIC DNA]</scope>
    <source>
        <strain evidence="11">ATCC 38327</strain>
    </source>
</reference>
<feature type="compositionally biased region" description="Low complexity" evidence="8">
    <location>
        <begin position="16"/>
        <end position="37"/>
    </location>
</feature>
<dbReference type="PRINTS" id="PR00320">
    <property type="entry name" value="GPROTEINBRPT"/>
</dbReference>
<evidence type="ECO:0000256" key="3">
    <source>
        <dbReference type="ARBA" id="ARBA00022670"/>
    </source>
</evidence>
<evidence type="ECO:0000256" key="7">
    <source>
        <dbReference type="PROSITE-ProRule" id="PRU00221"/>
    </source>
</evidence>
<protein>
    <recommendedName>
        <fullName evidence="9">Peptidase M20 dimerisation domain-containing protein</fullName>
    </recommendedName>
</protein>
<reference evidence="10 11" key="1">
    <citation type="submission" date="2009-11" db="EMBL/GenBank/DDBJ databases">
        <title>Annotation of Allomyces macrogynus ATCC 38327.</title>
        <authorList>
            <consortium name="The Broad Institute Genome Sequencing Platform"/>
            <person name="Russ C."/>
            <person name="Cuomo C."/>
            <person name="Burger G."/>
            <person name="Gray M.W."/>
            <person name="Holland P.W.H."/>
            <person name="King N."/>
            <person name="Lang F.B.F."/>
            <person name="Roger A.J."/>
            <person name="Ruiz-Trillo I."/>
            <person name="Young S.K."/>
            <person name="Zeng Q."/>
            <person name="Gargeya S."/>
            <person name="Fitzgerald M."/>
            <person name="Haas B."/>
            <person name="Abouelleil A."/>
            <person name="Alvarado L."/>
            <person name="Arachchi H.M."/>
            <person name="Berlin A."/>
            <person name="Chapman S.B."/>
            <person name="Gearin G."/>
            <person name="Goldberg J."/>
            <person name="Griggs A."/>
            <person name="Gujja S."/>
            <person name="Hansen M."/>
            <person name="Heiman D."/>
            <person name="Howarth C."/>
            <person name="Larimer J."/>
            <person name="Lui A."/>
            <person name="MacDonald P.J.P."/>
            <person name="McCowen C."/>
            <person name="Montmayeur A."/>
            <person name="Murphy C."/>
            <person name="Neiman D."/>
            <person name="Pearson M."/>
            <person name="Priest M."/>
            <person name="Roberts A."/>
            <person name="Saif S."/>
            <person name="Shea T."/>
            <person name="Sisk P."/>
            <person name="Stolte C."/>
            <person name="Sykes S."/>
            <person name="Wortman J."/>
            <person name="Nusbaum C."/>
            <person name="Birren B."/>
        </authorList>
    </citation>
    <scope>NUCLEOTIDE SEQUENCE [LARGE SCALE GENOMIC DNA]</scope>
    <source>
        <strain evidence="10 11">ATCC 38327</strain>
    </source>
</reference>
<keyword evidence="2 7" id="KW-0853">WD repeat</keyword>
<evidence type="ECO:0000256" key="2">
    <source>
        <dbReference type="ARBA" id="ARBA00022574"/>
    </source>
</evidence>
<feature type="domain" description="Peptidase M20 dimerisation" evidence="9">
    <location>
        <begin position="770"/>
        <end position="929"/>
    </location>
</feature>
<gene>
    <name evidence="10" type="ORF">AMAG_05076</name>
</gene>
<dbReference type="Gene3D" id="2.130.10.10">
    <property type="entry name" value="YVTN repeat-like/Quinoprotein amine dehydrogenase"/>
    <property type="match status" value="2"/>
</dbReference>
<dbReference type="VEuPathDB" id="FungiDB:AMAG_05076"/>
<dbReference type="SMART" id="SM00320">
    <property type="entry name" value="WD40"/>
    <property type="match status" value="5"/>
</dbReference>
<keyword evidence="3" id="KW-0645">Protease</keyword>
<dbReference type="InterPro" id="IPR015943">
    <property type="entry name" value="WD40/YVTN_repeat-like_dom_sf"/>
</dbReference>
<evidence type="ECO:0000259" key="9">
    <source>
        <dbReference type="Pfam" id="PF07687"/>
    </source>
</evidence>
<dbReference type="PROSITE" id="PS50082">
    <property type="entry name" value="WD_REPEATS_2"/>
    <property type="match status" value="2"/>
</dbReference>
<dbReference type="PROSITE" id="PS00678">
    <property type="entry name" value="WD_REPEATS_1"/>
    <property type="match status" value="1"/>
</dbReference>
<comment type="similarity">
    <text evidence="1">Belongs to the peptidase M20A family.</text>
</comment>
<evidence type="ECO:0000313" key="11">
    <source>
        <dbReference type="Proteomes" id="UP000054350"/>
    </source>
</evidence>
<dbReference type="InterPro" id="IPR051458">
    <property type="entry name" value="Cyt/Met_Dipeptidase"/>
</dbReference>
<dbReference type="GO" id="GO:0006751">
    <property type="term" value="P:glutathione catabolic process"/>
    <property type="evidence" value="ECO:0007669"/>
    <property type="project" value="TreeGrafter"/>
</dbReference>
<dbReference type="EMBL" id="GG745332">
    <property type="protein sequence ID" value="KNE58266.1"/>
    <property type="molecule type" value="Genomic_DNA"/>
</dbReference>
<dbReference type="STRING" id="578462.A0A0L0S775"/>
<dbReference type="InterPro" id="IPR001680">
    <property type="entry name" value="WD40_rpt"/>
</dbReference>
<keyword evidence="11" id="KW-1185">Reference proteome</keyword>
<dbReference type="PANTHER" id="PTHR43270">
    <property type="entry name" value="BETA-ALA-HIS DIPEPTIDASE"/>
    <property type="match status" value="1"/>
</dbReference>
<dbReference type="Pfam" id="PF00400">
    <property type="entry name" value="WD40"/>
    <property type="match status" value="3"/>
</dbReference>
<dbReference type="InterPro" id="IPR036322">
    <property type="entry name" value="WD40_repeat_dom_sf"/>
</dbReference>
<dbReference type="PROSITE" id="PS00758">
    <property type="entry name" value="ARGE_DAPE_CPG2_1"/>
    <property type="match status" value="1"/>
</dbReference>
<dbReference type="GO" id="GO:0046872">
    <property type="term" value="F:metal ion binding"/>
    <property type="evidence" value="ECO:0007669"/>
    <property type="project" value="UniProtKB-KW"/>
</dbReference>
<feature type="repeat" description="WD" evidence="7">
    <location>
        <begin position="386"/>
        <end position="427"/>
    </location>
</feature>
<feature type="region of interest" description="Disordered" evidence="8">
    <location>
        <begin position="1"/>
        <end position="128"/>
    </location>
</feature>
<keyword evidence="5" id="KW-0677">Repeat</keyword>
<accession>A0A0L0S775</accession>
<dbReference type="SUPFAM" id="SSF53187">
    <property type="entry name" value="Zn-dependent exopeptidases"/>
    <property type="match status" value="1"/>
</dbReference>
<sequence length="1067" mass="111207">MTRSKGARHASTAGRPNPANGAPAPASAPVAAPSSGPTNPARPNRLVRMPSWASIAAGTATPPIPEVPPAAMADTPPASPPATTAPSIELLAAPAARPSDSTSVPPAYVIRSPGSSNRGRPRTRTAPVGSAVSAIPDHAGLAPGHTISLSRSSSVATTVAAAQSPALAPCAKCASDPADDVPKLDPFAIPLVHVLDLADAGGRRTPETSAALLPVSVLYGQKWVVVGCRAGQIVIVDAVTLKPIATLDGHSRAVLSLAWFDDAKSAPEVRVISSSADGIVRIWDLAQRTCTDVVISADAGSVFATQYVPATRTLYLGCQNTSLQWLHTTSNPTDPVSDARTLAHREQSYFFAPRLVTTFLGTSSTSTLPSSPRPAAHVVPDTGVFAHAHAGYIYAVTSAPRHAWLITGGGDGTVKVWSVASSAPQLVRTLSVSDDDGVASLALDQAETTLYVGLQSGAIAVWDLDTAQCIRQLVEHTDAVTWVATMRASGAALGHGVLVSASLDASIKVWAQRSNYQCLATVDAQAPVVDGALGAAHIATVHEDGRTRVWQLPAAVREQQVGMPEAAMVARGAAADDDGDADALLYALRNWIPYRTISGDDACAEQCRAGAQYLRSVLTQLGADAKLLPGAPGRNPLVLGRFTGKPPAGHDRGLHVLFYGHYDVVPTDPEQWETDPFTMTGHNGYLYGRGVSDDKGPILAAIFAVADLASQRQLHATVTFLIEGEEESGSAGLAEAVEAHAQDILTPSAIDVILMSNSSWLGETVPCLVYGQRGVVHAHITVEGGAGNADRHAGVDGGAVAAEPLPDLIHVLASLLDPAAPHDRRVRIPGFYDAVAPITPADNARLDALVARIVAAGDHPAGANPAALKHSLVRKWRTPTLTIAHVGTSSGAQAKAVISRRATATISLRTVPHQHTADLVASLTRHLHAAFATLPHSANRLSVAVSTAADWWVGKPDSPYFAAAARALTRVWGRGDPLAVMEGGSTLPLHWLRKRLAAVDADCRDAGAVVPVVNVPLAQASDRAHLANERISVANLVTGRRALREVVRNLQAEFAARGKVEKVAKKV</sequence>
<evidence type="ECO:0000256" key="5">
    <source>
        <dbReference type="ARBA" id="ARBA00022737"/>
    </source>
</evidence>
<dbReference type="InterPro" id="IPR001261">
    <property type="entry name" value="ArgE/DapE_CS"/>
</dbReference>
<dbReference type="Gene3D" id="3.40.630.10">
    <property type="entry name" value="Zn peptidases"/>
    <property type="match status" value="1"/>
</dbReference>
<organism evidence="10 11">
    <name type="scientific">Allomyces macrogynus (strain ATCC 38327)</name>
    <name type="common">Allomyces javanicus var. macrogynus</name>
    <dbReference type="NCBI Taxonomy" id="578462"/>
    <lineage>
        <taxon>Eukaryota</taxon>
        <taxon>Fungi</taxon>
        <taxon>Fungi incertae sedis</taxon>
        <taxon>Blastocladiomycota</taxon>
        <taxon>Blastocladiomycetes</taxon>
        <taxon>Blastocladiales</taxon>
        <taxon>Blastocladiaceae</taxon>
        <taxon>Allomyces</taxon>
    </lineage>
</organism>
<dbReference type="Pfam" id="PF01546">
    <property type="entry name" value="Peptidase_M20"/>
    <property type="match status" value="1"/>
</dbReference>
<dbReference type="OrthoDB" id="7832001at2759"/>
<dbReference type="InterPro" id="IPR019775">
    <property type="entry name" value="WD40_repeat_CS"/>
</dbReference>
<dbReference type="OMA" id="HATVCVD"/>
<dbReference type="InterPro" id="IPR011650">
    <property type="entry name" value="Peptidase_M20_dimer"/>
</dbReference>
<dbReference type="InterPro" id="IPR002933">
    <property type="entry name" value="Peptidase_M20"/>
</dbReference>
<dbReference type="Gene3D" id="3.30.70.360">
    <property type="match status" value="1"/>
</dbReference>
<proteinExistence type="inferred from homology"/>
<dbReference type="PROSITE" id="PS50294">
    <property type="entry name" value="WD_REPEATS_REGION"/>
    <property type="match status" value="2"/>
</dbReference>
<keyword evidence="6" id="KW-0378">Hydrolase</keyword>
<dbReference type="InterPro" id="IPR020472">
    <property type="entry name" value="WD40_PAC1"/>
</dbReference>
<dbReference type="GO" id="GO:0006508">
    <property type="term" value="P:proteolysis"/>
    <property type="evidence" value="ECO:0007669"/>
    <property type="project" value="UniProtKB-KW"/>
</dbReference>
<feature type="compositionally biased region" description="Low complexity" evidence="8">
    <location>
        <begin position="69"/>
        <end position="86"/>
    </location>
</feature>
<evidence type="ECO:0000256" key="8">
    <source>
        <dbReference type="SAM" id="MobiDB-lite"/>
    </source>
</evidence>
<dbReference type="Pfam" id="PF07687">
    <property type="entry name" value="M20_dimer"/>
    <property type="match status" value="1"/>
</dbReference>
<evidence type="ECO:0000256" key="4">
    <source>
        <dbReference type="ARBA" id="ARBA00022723"/>
    </source>
</evidence>
<dbReference type="SUPFAM" id="SSF50978">
    <property type="entry name" value="WD40 repeat-like"/>
    <property type="match status" value="1"/>
</dbReference>
<dbReference type="AlphaFoldDB" id="A0A0L0S775"/>
<dbReference type="eggNOG" id="KOG2276">
    <property type="taxonomic scope" value="Eukaryota"/>
</dbReference>
<evidence type="ECO:0000256" key="1">
    <source>
        <dbReference type="ARBA" id="ARBA00006247"/>
    </source>
</evidence>
<dbReference type="GO" id="GO:0008233">
    <property type="term" value="F:peptidase activity"/>
    <property type="evidence" value="ECO:0007669"/>
    <property type="project" value="UniProtKB-KW"/>
</dbReference>
<dbReference type="Proteomes" id="UP000054350">
    <property type="component" value="Unassembled WGS sequence"/>
</dbReference>
<evidence type="ECO:0000313" key="10">
    <source>
        <dbReference type="EMBL" id="KNE58266.1"/>
    </source>
</evidence>
<feature type="repeat" description="WD" evidence="7">
    <location>
        <begin position="247"/>
        <end position="293"/>
    </location>
</feature>
<keyword evidence="4" id="KW-0479">Metal-binding</keyword>